<evidence type="ECO:0000313" key="2">
    <source>
        <dbReference type="EMBL" id="AWG24170.1"/>
    </source>
</evidence>
<dbReference type="EMBL" id="CP020919">
    <property type="protein sequence ID" value="AWG24170.1"/>
    <property type="molecule type" value="Genomic_DNA"/>
</dbReference>
<dbReference type="KEGG" id="fki:FK004_02500"/>
<proteinExistence type="predicted"/>
<evidence type="ECO:0000313" key="3">
    <source>
        <dbReference type="Proteomes" id="UP000244677"/>
    </source>
</evidence>
<gene>
    <name evidence="2" type="ORF">FK004_02500</name>
</gene>
<reference evidence="2 3" key="1">
    <citation type="submission" date="2017-04" db="EMBL/GenBank/DDBJ databases">
        <title>Complete genome sequence of Flavobacterium kingsejong AJ004.</title>
        <authorList>
            <person name="Lee P.C."/>
        </authorList>
    </citation>
    <scope>NUCLEOTIDE SEQUENCE [LARGE SCALE GENOMIC DNA]</scope>
    <source>
        <strain evidence="2 3">AJ004</strain>
    </source>
</reference>
<organism evidence="2 3">
    <name type="scientific">Flavobacterium kingsejongi</name>
    <dbReference type="NCBI Taxonomy" id="1678728"/>
    <lineage>
        <taxon>Bacteria</taxon>
        <taxon>Pseudomonadati</taxon>
        <taxon>Bacteroidota</taxon>
        <taxon>Flavobacteriia</taxon>
        <taxon>Flavobacteriales</taxon>
        <taxon>Flavobacteriaceae</taxon>
        <taxon>Flavobacterium</taxon>
    </lineage>
</organism>
<dbReference type="Proteomes" id="UP000244677">
    <property type="component" value="Chromosome"/>
</dbReference>
<dbReference type="InterPro" id="IPR029063">
    <property type="entry name" value="SAM-dependent_MTases_sf"/>
</dbReference>
<feature type="domain" description="Methyltransferase type 11" evidence="1">
    <location>
        <begin position="51"/>
        <end position="144"/>
    </location>
</feature>
<keyword evidence="3" id="KW-1185">Reference proteome</keyword>
<dbReference type="Gene3D" id="3.40.50.150">
    <property type="entry name" value="Vaccinia Virus protein VP39"/>
    <property type="match status" value="1"/>
</dbReference>
<dbReference type="GO" id="GO:0008757">
    <property type="term" value="F:S-adenosylmethionine-dependent methyltransferase activity"/>
    <property type="evidence" value="ECO:0007669"/>
    <property type="project" value="InterPro"/>
</dbReference>
<accession>A0A2S1LK74</accession>
<dbReference type="RefSeq" id="WP_108735824.1">
    <property type="nucleotide sequence ID" value="NZ_CP020919.1"/>
</dbReference>
<dbReference type="AlphaFoldDB" id="A0A2S1LK74"/>
<dbReference type="InterPro" id="IPR013216">
    <property type="entry name" value="Methyltransf_11"/>
</dbReference>
<dbReference type="CDD" id="cd02440">
    <property type="entry name" value="AdoMet_MTases"/>
    <property type="match status" value="1"/>
</dbReference>
<name>A0A2S1LK74_9FLAO</name>
<dbReference type="Pfam" id="PF08241">
    <property type="entry name" value="Methyltransf_11"/>
    <property type="match status" value="1"/>
</dbReference>
<protein>
    <recommendedName>
        <fullName evidence="1">Methyltransferase type 11 domain-containing protein</fullName>
    </recommendedName>
</protein>
<sequence length="211" mass="23699">MKKNDYETIARQLSCPSGQDGIGTGQQMQETNGHMIRETLKVLDADGKSVLELGYGNGAHVGSLSEMYPNADYHGLEISTTMYQEARQLNTTGRQFDWYNGKDIPMDSGSLGVVFSVNTVYFWEDPTQLLQEIYRVLKGTGELVLAFRDREFMASLPFVAYGFQLYSTEELCGLLTTAGFKIRDTYQGTEVSPSILQDMKTKNYCIIIAYK</sequence>
<evidence type="ECO:0000259" key="1">
    <source>
        <dbReference type="Pfam" id="PF08241"/>
    </source>
</evidence>
<dbReference type="SUPFAM" id="SSF53335">
    <property type="entry name" value="S-adenosyl-L-methionine-dependent methyltransferases"/>
    <property type="match status" value="1"/>
</dbReference>
<dbReference type="OrthoDB" id="9770553at2"/>